<evidence type="ECO:0000259" key="1">
    <source>
        <dbReference type="Pfam" id="PF01548"/>
    </source>
</evidence>
<dbReference type="EMBL" id="BARW01000240">
    <property type="protein sequence ID" value="GAI61461.1"/>
    <property type="molecule type" value="Genomic_DNA"/>
</dbReference>
<dbReference type="NCBIfam" id="NF033542">
    <property type="entry name" value="transpos_IS110"/>
    <property type="match status" value="1"/>
</dbReference>
<dbReference type="InterPro" id="IPR002525">
    <property type="entry name" value="Transp_IS110-like_N"/>
</dbReference>
<dbReference type="AlphaFoldDB" id="X1R327"/>
<protein>
    <submittedName>
        <fullName evidence="3">Uncharacterized protein</fullName>
    </submittedName>
</protein>
<reference evidence="3" key="1">
    <citation type="journal article" date="2014" name="Front. Microbiol.">
        <title>High frequency of phylogenetically diverse reductive dehalogenase-homologous genes in deep subseafloor sedimentary metagenomes.</title>
        <authorList>
            <person name="Kawai M."/>
            <person name="Futagami T."/>
            <person name="Toyoda A."/>
            <person name="Takaki Y."/>
            <person name="Nishi S."/>
            <person name="Hori S."/>
            <person name="Arai W."/>
            <person name="Tsubouchi T."/>
            <person name="Morono Y."/>
            <person name="Uchiyama I."/>
            <person name="Ito T."/>
            <person name="Fujiyama A."/>
            <person name="Inagaki F."/>
            <person name="Takami H."/>
        </authorList>
    </citation>
    <scope>NUCLEOTIDE SEQUENCE</scope>
    <source>
        <strain evidence="3">Expedition CK06-06</strain>
    </source>
</reference>
<proteinExistence type="predicted"/>
<dbReference type="InterPro" id="IPR003346">
    <property type="entry name" value="Transposase_20"/>
</dbReference>
<dbReference type="InterPro" id="IPR047650">
    <property type="entry name" value="Transpos_IS110"/>
</dbReference>
<evidence type="ECO:0000313" key="3">
    <source>
        <dbReference type="EMBL" id="GAI61461.1"/>
    </source>
</evidence>
<dbReference type="GO" id="GO:0004803">
    <property type="term" value="F:transposase activity"/>
    <property type="evidence" value="ECO:0007669"/>
    <property type="project" value="InterPro"/>
</dbReference>
<name>X1R327_9ZZZZ</name>
<evidence type="ECO:0000259" key="2">
    <source>
        <dbReference type="Pfam" id="PF02371"/>
    </source>
</evidence>
<dbReference type="GO" id="GO:0006313">
    <property type="term" value="P:DNA transposition"/>
    <property type="evidence" value="ECO:0007669"/>
    <property type="project" value="InterPro"/>
</dbReference>
<dbReference type="PANTHER" id="PTHR33055:SF3">
    <property type="entry name" value="PUTATIVE TRANSPOSASE FOR IS117-RELATED"/>
    <property type="match status" value="1"/>
</dbReference>
<feature type="domain" description="Transposase IS116/IS110/IS902 C-terminal" evidence="2">
    <location>
        <begin position="206"/>
        <end position="292"/>
    </location>
</feature>
<dbReference type="PANTHER" id="PTHR33055">
    <property type="entry name" value="TRANSPOSASE FOR INSERTION SEQUENCE ELEMENT IS1111A"/>
    <property type="match status" value="1"/>
</dbReference>
<dbReference type="Pfam" id="PF01548">
    <property type="entry name" value="DEDD_Tnp_IS110"/>
    <property type="match status" value="1"/>
</dbReference>
<dbReference type="GO" id="GO:0003677">
    <property type="term" value="F:DNA binding"/>
    <property type="evidence" value="ECO:0007669"/>
    <property type="project" value="InterPro"/>
</dbReference>
<dbReference type="Pfam" id="PF02371">
    <property type="entry name" value="Transposase_20"/>
    <property type="match status" value="1"/>
</dbReference>
<feature type="domain" description="Transposase IS110-like N-terminal" evidence="1">
    <location>
        <begin position="8"/>
        <end position="158"/>
    </location>
</feature>
<sequence>MAKNVHFVGLDIACDDFVASIYQAPKQSIITKEGIENTLEGFNVFIQWLKEHGLGKTNSIICMEATGVYNEAIAHYLVSQGFRVSVEPPLKVKRAFDPIGHKTDAVDSKQIAEYAYRYSDELRFWQPKDEIIEKIKHLLTAREQFIKQSTAIKNAVKAYQKHIVQVALIVKAHGQTLREIKKHISEIDKELDRIIRQNPSISKMNNQLKSIPGFGLLLSTSLITLTGAFSDISHYKTLAAFLGICPYQHQSGKSIYRQPHMRSFGPAYPRKLLTLAARSVATHNDVFKKYYARKLAEGKDKKLVLNNISNKLIKLACALIKNDSRYTATYRSVNPMFLDIS</sequence>
<gene>
    <name evidence="3" type="ORF">S12H4_01270</name>
</gene>
<organism evidence="3">
    <name type="scientific">marine sediment metagenome</name>
    <dbReference type="NCBI Taxonomy" id="412755"/>
    <lineage>
        <taxon>unclassified sequences</taxon>
        <taxon>metagenomes</taxon>
        <taxon>ecological metagenomes</taxon>
    </lineage>
</organism>
<accession>X1R327</accession>
<comment type="caution">
    <text evidence="3">The sequence shown here is derived from an EMBL/GenBank/DDBJ whole genome shotgun (WGS) entry which is preliminary data.</text>
</comment>